<keyword evidence="3" id="KW-1185">Reference proteome</keyword>
<accession>A0A6A5KDA9</accession>
<feature type="compositionally biased region" description="Low complexity" evidence="1">
    <location>
        <begin position="1"/>
        <end position="17"/>
    </location>
</feature>
<dbReference type="AlphaFoldDB" id="A0A6A5KDA9"/>
<feature type="region of interest" description="Disordered" evidence="1">
    <location>
        <begin position="1"/>
        <end position="25"/>
    </location>
</feature>
<reference evidence="2" key="1">
    <citation type="submission" date="2020-01" db="EMBL/GenBank/DDBJ databases">
        <authorList>
            <consortium name="DOE Joint Genome Institute"/>
            <person name="Haridas S."/>
            <person name="Albert R."/>
            <person name="Binder M."/>
            <person name="Bloem J."/>
            <person name="Labutti K."/>
            <person name="Salamov A."/>
            <person name="Andreopoulos B."/>
            <person name="Baker S.E."/>
            <person name="Barry K."/>
            <person name="Bills G."/>
            <person name="Bluhm B.H."/>
            <person name="Cannon C."/>
            <person name="Castanera R."/>
            <person name="Culley D.E."/>
            <person name="Daum C."/>
            <person name="Ezra D."/>
            <person name="Gonzalez J.B."/>
            <person name="Henrissat B."/>
            <person name="Kuo A."/>
            <person name="Liang C."/>
            <person name="Lipzen A."/>
            <person name="Lutzoni F."/>
            <person name="Magnuson J."/>
            <person name="Mondo S."/>
            <person name="Nolan M."/>
            <person name="Ohm R."/>
            <person name="Pangilinan J."/>
            <person name="Park H.-J."/>
            <person name="Ramirez L."/>
            <person name="Alfaro M."/>
            <person name="Sun H."/>
            <person name="Tritt A."/>
            <person name="Yoshinaga Y."/>
            <person name="Zwiers L.-H."/>
            <person name="Turgeon B.G."/>
            <person name="Goodwin S.B."/>
            <person name="Spatafora J.W."/>
            <person name="Crous P.W."/>
            <person name="Grigoriev I.V."/>
        </authorList>
    </citation>
    <scope>NUCLEOTIDE SEQUENCE</scope>
    <source>
        <strain evidence="2">P77</strain>
    </source>
</reference>
<evidence type="ECO:0000256" key="1">
    <source>
        <dbReference type="SAM" id="MobiDB-lite"/>
    </source>
</evidence>
<gene>
    <name evidence="2" type="ORF">BDW02DRAFT_567480</name>
</gene>
<proteinExistence type="predicted"/>
<dbReference type="EMBL" id="ML975279">
    <property type="protein sequence ID" value="KAF1836025.1"/>
    <property type="molecule type" value="Genomic_DNA"/>
</dbReference>
<organism evidence="2 3">
    <name type="scientific">Decorospora gaudefroyi</name>
    <dbReference type="NCBI Taxonomy" id="184978"/>
    <lineage>
        <taxon>Eukaryota</taxon>
        <taxon>Fungi</taxon>
        <taxon>Dikarya</taxon>
        <taxon>Ascomycota</taxon>
        <taxon>Pezizomycotina</taxon>
        <taxon>Dothideomycetes</taxon>
        <taxon>Pleosporomycetidae</taxon>
        <taxon>Pleosporales</taxon>
        <taxon>Pleosporineae</taxon>
        <taxon>Pleosporaceae</taxon>
        <taxon>Decorospora</taxon>
    </lineage>
</organism>
<evidence type="ECO:0000313" key="2">
    <source>
        <dbReference type="EMBL" id="KAF1836025.1"/>
    </source>
</evidence>
<dbReference type="Proteomes" id="UP000800040">
    <property type="component" value="Unassembled WGS sequence"/>
</dbReference>
<evidence type="ECO:0000313" key="3">
    <source>
        <dbReference type="Proteomes" id="UP000800040"/>
    </source>
</evidence>
<name>A0A6A5KDA9_9PLEO</name>
<protein>
    <submittedName>
        <fullName evidence="2">Uncharacterized protein</fullName>
    </submittedName>
</protein>
<sequence length="180" mass="19568">MPSSSRAASFDAASPEESAADSRPPTVPNFLDCGYGLLSYTVYQVASANCDTSRHQAMGVCATAHPLLGAGLLQMINHCFPFSKFSSIYNFPKSISNTGIEFGSFSSLSTIDFLPGHNSAGFMAHNSHNSPATIYPYTLKFEQKLPRTLLVAQQYKKLPTRYKPANPSTGLQNGKSYVHY</sequence>